<gene>
    <name evidence="8" type="ORF">FJ693_04740</name>
</gene>
<dbReference type="Proteomes" id="UP000318693">
    <property type="component" value="Unassembled WGS sequence"/>
</dbReference>
<feature type="domain" description="DUF202" evidence="7">
    <location>
        <begin position="50"/>
        <end position="116"/>
    </location>
</feature>
<evidence type="ECO:0000313" key="9">
    <source>
        <dbReference type="Proteomes" id="UP000318693"/>
    </source>
</evidence>
<dbReference type="EMBL" id="VJXR01000008">
    <property type="protein sequence ID" value="TRW46596.1"/>
    <property type="molecule type" value="Genomic_DNA"/>
</dbReference>
<evidence type="ECO:0000256" key="2">
    <source>
        <dbReference type="ARBA" id="ARBA00022475"/>
    </source>
</evidence>
<keyword evidence="3 6" id="KW-0812">Transmembrane</keyword>
<feature type="transmembrane region" description="Helical" evidence="6">
    <location>
        <begin position="86"/>
        <end position="108"/>
    </location>
</feature>
<dbReference type="GO" id="GO:0005886">
    <property type="term" value="C:plasma membrane"/>
    <property type="evidence" value="ECO:0007669"/>
    <property type="project" value="UniProtKB-SubCell"/>
</dbReference>
<keyword evidence="4 6" id="KW-1133">Transmembrane helix</keyword>
<reference evidence="8 9" key="1">
    <citation type="submission" date="2019-07" db="EMBL/GenBank/DDBJ databases">
        <title>Georgenia wutianyii sp. nov. and Georgenia *** sp. nov. isolated from plateau pika (Ochotona curzoniae) in the Qinghai-Tibet plateau of China.</title>
        <authorList>
            <person name="Tian Z."/>
        </authorList>
    </citation>
    <scope>NUCLEOTIDE SEQUENCE [LARGE SCALE GENOMIC DNA]</scope>
    <source>
        <strain evidence="8 9">Z446</strain>
    </source>
</reference>
<evidence type="ECO:0000256" key="4">
    <source>
        <dbReference type="ARBA" id="ARBA00022989"/>
    </source>
</evidence>
<name>A0A552WV64_9MICO</name>
<dbReference type="AlphaFoldDB" id="A0A552WV64"/>
<protein>
    <submittedName>
        <fullName evidence="8">DUF202 domain-containing protein</fullName>
    </submittedName>
</protein>
<evidence type="ECO:0000259" key="7">
    <source>
        <dbReference type="Pfam" id="PF02656"/>
    </source>
</evidence>
<feature type="transmembrane region" description="Helical" evidence="6">
    <location>
        <begin position="59"/>
        <end position="79"/>
    </location>
</feature>
<keyword evidence="2" id="KW-1003">Cell membrane</keyword>
<keyword evidence="9" id="KW-1185">Reference proteome</keyword>
<comment type="caution">
    <text evidence="8">The sequence shown here is derived from an EMBL/GenBank/DDBJ whole genome shotgun (WGS) entry which is preliminary data.</text>
</comment>
<comment type="subcellular location">
    <subcellularLocation>
        <location evidence="1">Cell membrane</location>
        <topology evidence="1">Multi-pass membrane protein</topology>
    </subcellularLocation>
</comment>
<evidence type="ECO:0000256" key="3">
    <source>
        <dbReference type="ARBA" id="ARBA00022692"/>
    </source>
</evidence>
<dbReference type="Pfam" id="PF02656">
    <property type="entry name" value="DUF202"/>
    <property type="match status" value="1"/>
</dbReference>
<accession>A0A552WV64</accession>
<proteinExistence type="predicted"/>
<dbReference type="InterPro" id="IPR052053">
    <property type="entry name" value="IM_YidH-like"/>
</dbReference>
<evidence type="ECO:0000256" key="1">
    <source>
        <dbReference type="ARBA" id="ARBA00004651"/>
    </source>
</evidence>
<dbReference type="PANTHER" id="PTHR34187">
    <property type="entry name" value="FGR18P"/>
    <property type="match status" value="1"/>
</dbReference>
<keyword evidence="5 6" id="KW-0472">Membrane</keyword>
<organism evidence="8 9">
    <name type="scientific">Georgenia yuyongxinii</name>
    <dbReference type="NCBI Taxonomy" id="2589797"/>
    <lineage>
        <taxon>Bacteria</taxon>
        <taxon>Bacillati</taxon>
        <taxon>Actinomycetota</taxon>
        <taxon>Actinomycetes</taxon>
        <taxon>Micrococcales</taxon>
        <taxon>Bogoriellaceae</taxon>
        <taxon>Georgenia</taxon>
    </lineage>
</organism>
<dbReference type="PANTHER" id="PTHR34187:SF2">
    <property type="entry name" value="DUF202 DOMAIN-CONTAINING PROTEIN"/>
    <property type="match status" value="1"/>
</dbReference>
<evidence type="ECO:0000313" key="8">
    <source>
        <dbReference type="EMBL" id="TRW46596.1"/>
    </source>
</evidence>
<dbReference type="InterPro" id="IPR003807">
    <property type="entry name" value="DUF202"/>
</dbReference>
<sequence>MSRVSPPSRRGWTCLGLHEHGPGWNEESLSVDDRRFPRRVYRAGAEPDVRFSLANERTYLAWVRTSLALLAVGVALEALQLPIERSFGLAASLIFIGLGAVTPVQAWFGWMRVERALREARPLPAPAMAGPLGVGVCLGGAVLLIGVLVK</sequence>
<feature type="transmembrane region" description="Helical" evidence="6">
    <location>
        <begin position="128"/>
        <end position="149"/>
    </location>
</feature>
<evidence type="ECO:0000256" key="5">
    <source>
        <dbReference type="ARBA" id="ARBA00023136"/>
    </source>
</evidence>
<evidence type="ECO:0000256" key="6">
    <source>
        <dbReference type="SAM" id="Phobius"/>
    </source>
</evidence>